<reference evidence="1" key="1">
    <citation type="submission" date="2022-10" db="EMBL/GenBank/DDBJ databases">
        <authorList>
            <person name="Koch H."/>
        </authorList>
    </citation>
    <scope>NUCLEOTIDE SEQUENCE</scope>
    <source>
        <strain evidence="1">DNF</strain>
    </source>
</reference>
<organism evidence="1 2">
    <name type="scientific">Nitrospira tepida</name>
    <dbReference type="NCBI Taxonomy" id="2973512"/>
    <lineage>
        <taxon>Bacteria</taxon>
        <taxon>Pseudomonadati</taxon>
        <taxon>Nitrospirota</taxon>
        <taxon>Nitrospiria</taxon>
        <taxon>Nitrospirales</taxon>
        <taxon>Nitrospiraceae</taxon>
        <taxon>Nitrospira</taxon>
    </lineage>
</organism>
<protein>
    <submittedName>
        <fullName evidence="1">Uncharacterized protein</fullName>
    </submittedName>
</protein>
<accession>A0AA86MWW0</accession>
<evidence type="ECO:0000313" key="1">
    <source>
        <dbReference type="EMBL" id="CAI4030451.1"/>
    </source>
</evidence>
<gene>
    <name evidence="1" type="ORF">DNFV4_00879</name>
</gene>
<dbReference type="RefSeq" id="WP_289267440.1">
    <property type="nucleotide sequence ID" value="NZ_OX365700.1"/>
</dbReference>
<evidence type="ECO:0000313" key="2">
    <source>
        <dbReference type="Proteomes" id="UP001179121"/>
    </source>
</evidence>
<dbReference type="KEGG" id="nti:DNFV4_00879"/>
<proteinExistence type="predicted"/>
<dbReference type="AlphaFoldDB" id="A0AA86MWW0"/>
<keyword evidence="2" id="KW-1185">Reference proteome</keyword>
<sequence>MRWALPGRGKRGGLRVIYYLRRHQGVIWMLTLYPKNVAESIPSHILRKIRKEIEDE</sequence>
<dbReference type="Proteomes" id="UP001179121">
    <property type="component" value="Chromosome"/>
</dbReference>
<name>A0AA86MWW0_9BACT</name>
<dbReference type="EMBL" id="OX365700">
    <property type="protein sequence ID" value="CAI4030451.1"/>
    <property type="molecule type" value="Genomic_DNA"/>
</dbReference>